<evidence type="ECO:0000313" key="7">
    <source>
        <dbReference type="EMBL" id="KAK9696552.1"/>
    </source>
</evidence>
<feature type="compositionally biased region" description="Acidic residues" evidence="4">
    <location>
        <begin position="86"/>
        <end position="107"/>
    </location>
</feature>
<feature type="compositionally biased region" description="Basic and acidic residues" evidence="4">
    <location>
        <begin position="179"/>
        <end position="195"/>
    </location>
</feature>
<feature type="region of interest" description="Disordered" evidence="4">
    <location>
        <begin position="35"/>
        <end position="215"/>
    </location>
</feature>
<dbReference type="Pfam" id="PF15459">
    <property type="entry name" value="RRP14"/>
    <property type="match status" value="1"/>
</dbReference>
<comment type="similarity">
    <text evidence="2">Belongs to the SURF6 family.</text>
</comment>
<feature type="compositionally biased region" description="Basic and acidic residues" evidence="4">
    <location>
        <begin position="367"/>
        <end position="376"/>
    </location>
</feature>
<feature type="domain" description="Ribosomal RNA-processing protein 14/surfeit locus protein 6 C-terminal" evidence="5">
    <location>
        <begin position="169"/>
        <end position="348"/>
    </location>
</feature>
<sequence length="376" mass="42666">MAYSLSGLEDRLQEYSQAFDSLLSLIPSKYYISEDSQENTKYQHNKNKRAPRQEIKERTKKAKKAKLDPENHKSILEIQAEKANVAEDESEDSESEAELDEDAMSVDEDSKIEVDSAQQESSDEETEEIVQPLPSSSIEDLKARLQNRIAELRANRKVPSSNGETRDGILESRKKRKSEKKEKRKQEQKKMKTGTEEIISESNTKSTSVGTSSNAINMDGDIAFSKFEFDGPAKKKKGPVSAAIALKQVEAKKEKLDKLKATDKEKAEKIIENEQWKKALQMSAGVKLKDDPKLLKKTIKRDEVKKKKSNKEWTERKTQIADSIANKQKKRNENLKARIDAKKNKGKGKGKDTKGKDKGKDKKKSRPGFEGKKKKH</sequence>
<dbReference type="PANTHER" id="PTHR14369:SF0">
    <property type="entry name" value="SURFEIT LOCUS PROTEIN 6"/>
    <property type="match status" value="1"/>
</dbReference>
<proteinExistence type="inferred from homology"/>
<evidence type="ECO:0000259" key="5">
    <source>
        <dbReference type="Pfam" id="PF04935"/>
    </source>
</evidence>
<dbReference type="EMBL" id="JASJQH010007950">
    <property type="protein sequence ID" value="KAK9696552.1"/>
    <property type="molecule type" value="Genomic_DNA"/>
</dbReference>
<dbReference type="InterPro" id="IPR029190">
    <property type="entry name" value="Rrp14/SURF6_C"/>
</dbReference>
<reference evidence="7 8" key="1">
    <citation type="submission" date="2023-04" db="EMBL/GenBank/DDBJ databases">
        <title>Genome of Basidiobolus ranarum AG-B5.</title>
        <authorList>
            <person name="Stajich J.E."/>
            <person name="Carter-House D."/>
            <person name="Gryganskyi A."/>
        </authorList>
    </citation>
    <scope>NUCLEOTIDE SEQUENCE [LARGE SCALE GENOMIC DNA]</scope>
    <source>
        <strain evidence="7 8">AG-B5</strain>
    </source>
</reference>
<dbReference type="Proteomes" id="UP001479436">
    <property type="component" value="Unassembled WGS sequence"/>
</dbReference>
<dbReference type="Pfam" id="PF04935">
    <property type="entry name" value="SURF6"/>
    <property type="match status" value="1"/>
</dbReference>
<accession>A0ABR2VSA5</accession>
<name>A0ABR2VSA5_9FUNG</name>
<evidence type="ECO:0000256" key="2">
    <source>
        <dbReference type="ARBA" id="ARBA00005904"/>
    </source>
</evidence>
<comment type="caution">
    <text evidence="7">The sequence shown here is derived from an EMBL/GenBank/DDBJ whole genome shotgun (WGS) entry which is preliminary data.</text>
</comment>
<feature type="domain" description="Ribosomal RNA-processing protein 14 N-terminal" evidence="6">
    <location>
        <begin position="11"/>
        <end position="70"/>
    </location>
</feature>
<evidence type="ECO:0000313" key="8">
    <source>
        <dbReference type="Proteomes" id="UP001479436"/>
    </source>
</evidence>
<dbReference type="InterPro" id="IPR029188">
    <property type="entry name" value="Rrp14_N"/>
</dbReference>
<comment type="subcellular location">
    <subcellularLocation>
        <location evidence="1">Nucleus</location>
    </subcellularLocation>
</comment>
<evidence type="ECO:0000256" key="1">
    <source>
        <dbReference type="ARBA" id="ARBA00004123"/>
    </source>
</evidence>
<feature type="compositionally biased region" description="Polar residues" evidence="4">
    <location>
        <begin position="200"/>
        <end position="215"/>
    </location>
</feature>
<feature type="compositionally biased region" description="Basic and acidic residues" evidence="4">
    <location>
        <begin position="331"/>
        <end position="360"/>
    </location>
</feature>
<gene>
    <name evidence="7" type="ORF">K7432_012410</name>
</gene>
<evidence type="ECO:0000256" key="3">
    <source>
        <dbReference type="ARBA" id="ARBA00023242"/>
    </source>
</evidence>
<keyword evidence="8" id="KW-1185">Reference proteome</keyword>
<keyword evidence="3" id="KW-0539">Nucleus</keyword>
<evidence type="ECO:0000259" key="6">
    <source>
        <dbReference type="Pfam" id="PF15459"/>
    </source>
</evidence>
<feature type="compositionally biased region" description="Basic and acidic residues" evidence="4">
    <location>
        <begin position="287"/>
        <end position="319"/>
    </location>
</feature>
<feature type="compositionally biased region" description="Basic and acidic residues" evidence="4">
    <location>
        <begin position="65"/>
        <end position="75"/>
    </location>
</feature>
<dbReference type="PANTHER" id="PTHR14369">
    <property type="entry name" value="SURFEIT LOCUS PROTEIN 6"/>
    <property type="match status" value="1"/>
</dbReference>
<evidence type="ECO:0000256" key="4">
    <source>
        <dbReference type="SAM" id="MobiDB-lite"/>
    </source>
</evidence>
<evidence type="ECO:0008006" key="9">
    <source>
        <dbReference type="Google" id="ProtNLM"/>
    </source>
</evidence>
<feature type="region of interest" description="Disordered" evidence="4">
    <location>
        <begin position="285"/>
        <end position="376"/>
    </location>
</feature>
<organism evidence="7 8">
    <name type="scientific">Basidiobolus ranarum</name>
    <dbReference type="NCBI Taxonomy" id="34480"/>
    <lineage>
        <taxon>Eukaryota</taxon>
        <taxon>Fungi</taxon>
        <taxon>Fungi incertae sedis</taxon>
        <taxon>Zoopagomycota</taxon>
        <taxon>Entomophthoromycotina</taxon>
        <taxon>Basidiobolomycetes</taxon>
        <taxon>Basidiobolales</taxon>
        <taxon>Basidiobolaceae</taxon>
        <taxon>Basidiobolus</taxon>
    </lineage>
</organism>
<protein>
    <recommendedName>
        <fullName evidence="9">SURF6-domain-containing protein</fullName>
    </recommendedName>
</protein>
<dbReference type="InterPro" id="IPR007019">
    <property type="entry name" value="SURF6"/>
</dbReference>